<evidence type="ECO:0000313" key="8">
    <source>
        <dbReference type="EMBL" id="PWN27737.1"/>
    </source>
</evidence>
<dbReference type="GO" id="GO:0005634">
    <property type="term" value="C:nucleus"/>
    <property type="evidence" value="ECO:0007669"/>
    <property type="project" value="TreeGrafter"/>
</dbReference>
<dbReference type="AlphaFoldDB" id="A0A316UQZ9"/>
<protein>
    <submittedName>
        <fullName evidence="8">PFU-domain-containing protein</fullName>
    </submittedName>
</protein>
<dbReference type="GO" id="GO:0005737">
    <property type="term" value="C:cytoplasm"/>
    <property type="evidence" value="ECO:0007669"/>
    <property type="project" value="UniProtKB-SubCell"/>
</dbReference>
<feature type="repeat" description="WD" evidence="5">
    <location>
        <begin position="116"/>
        <end position="148"/>
    </location>
</feature>
<evidence type="ECO:0000313" key="9">
    <source>
        <dbReference type="Proteomes" id="UP000245884"/>
    </source>
</evidence>
<dbReference type="InterPro" id="IPR011989">
    <property type="entry name" value="ARM-like"/>
</dbReference>
<evidence type="ECO:0000259" key="6">
    <source>
        <dbReference type="PROSITE" id="PS51394"/>
    </source>
</evidence>
<dbReference type="InterPro" id="IPR036322">
    <property type="entry name" value="WD40_repeat_dom_sf"/>
</dbReference>
<dbReference type="GO" id="GO:0043161">
    <property type="term" value="P:proteasome-mediated ubiquitin-dependent protein catabolic process"/>
    <property type="evidence" value="ECO:0007669"/>
    <property type="project" value="TreeGrafter"/>
</dbReference>
<dbReference type="RefSeq" id="XP_025362349.1">
    <property type="nucleotide sequence ID" value="XM_025506137.1"/>
</dbReference>
<gene>
    <name evidence="8" type="ORF">BDZ90DRAFT_232133</name>
</gene>
<dbReference type="SMART" id="SM00320">
    <property type="entry name" value="WD40"/>
    <property type="match status" value="7"/>
</dbReference>
<evidence type="ECO:0000256" key="1">
    <source>
        <dbReference type="ARBA" id="ARBA00004496"/>
    </source>
</evidence>
<evidence type="ECO:0000256" key="2">
    <source>
        <dbReference type="ARBA" id="ARBA00022490"/>
    </source>
</evidence>
<dbReference type="PANTHER" id="PTHR19849:SF0">
    <property type="entry name" value="PHOSPHOLIPASE A-2-ACTIVATING PROTEIN"/>
    <property type="match status" value="1"/>
</dbReference>
<dbReference type="SUPFAM" id="SSF50978">
    <property type="entry name" value="WD40 repeat-like"/>
    <property type="match status" value="1"/>
</dbReference>
<dbReference type="GO" id="GO:0010992">
    <property type="term" value="P:ubiquitin recycling"/>
    <property type="evidence" value="ECO:0007669"/>
    <property type="project" value="TreeGrafter"/>
</dbReference>
<reference evidence="8 9" key="1">
    <citation type="journal article" date="2018" name="Mol. Biol. Evol.">
        <title>Broad Genomic Sampling Reveals a Smut Pathogenic Ancestry of the Fungal Clade Ustilaginomycotina.</title>
        <authorList>
            <person name="Kijpornyongpan T."/>
            <person name="Mondo S.J."/>
            <person name="Barry K."/>
            <person name="Sandor L."/>
            <person name="Lee J."/>
            <person name="Lipzen A."/>
            <person name="Pangilinan J."/>
            <person name="LaButti K."/>
            <person name="Hainaut M."/>
            <person name="Henrissat B."/>
            <person name="Grigoriev I.V."/>
            <person name="Spatafora J.W."/>
            <person name="Aime M.C."/>
        </authorList>
    </citation>
    <scope>NUCLEOTIDE SEQUENCE [LARGE SCALE GENOMIC DNA]</scope>
    <source>
        <strain evidence="8 9">MCA 5214</strain>
    </source>
</reference>
<dbReference type="InterPro" id="IPR001680">
    <property type="entry name" value="WD40_rpt"/>
</dbReference>
<dbReference type="GeneID" id="37027960"/>
<feature type="repeat" description="WD" evidence="5">
    <location>
        <begin position="198"/>
        <end position="239"/>
    </location>
</feature>
<evidence type="ECO:0000259" key="7">
    <source>
        <dbReference type="PROSITE" id="PS51396"/>
    </source>
</evidence>
<keyword evidence="3 5" id="KW-0853">WD repeat</keyword>
<keyword evidence="4" id="KW-0677">Repeat</keyword>
<keyword evidence="9" id="KW-1185">Reference proteome</keyword>
<proteinExistence type="predicted"/>
<dbReference type="Pfam" id="PF09070">
    <property type="entry name" value="PFU"/>
    <property type="match status" value="1"/>
</dbReference>
<accession>A0A316UQZ9</accession>
<feature type="domain" description="PUL" evidence="7">
    <location>
        <begin position="514"/>
        <end position="791"/>
    </location>
</feature>
<evidence type="ECO:0000256" key="3">
    <source>
        <dbReference type="ARBA" id="ARBA00022574"/>
    </source>
</evidence>
<dbReference type="PROSITE" id="PS51396">
    <property type="entry name" value="PUL"/>
    <property type="match status" value="1"/>
</dbReference>
<dbReference type="Pfam" id="PF08324">
    <property type="entry name" value="PUL"/>
    <property type="match status" value="1"/>
</dbReference>
<dbReference type="OrthoDB" id="10265988at2759"/>
<feature type="domain" description="PFU" evidence="6">
    <location>
        <begin position="378"/>
        <end position="473"/>
    </location>
</feature>
<dbReference type="PROSITE" id="PS51394">
    <property type="entry name" value="PFU"/>
    <property type="match status" value="1"/>
</dbReference>
<dbReference type="PROSITE" id="PS50082">
    <property type="entry name" value="WD_REPEATS_2"/>
    <property type="match status" value="5"/>
</dbReference>
<dbReference type="Proteomes" id="UP000245884">
    <property type="component" value="Unassembled WGS sequence"/>
</dbReference>
<name>A0A316UQZ9_9BASI</name>
<comment type="subcellular location">
    <subcellularLocation>
        <location evidence="1">Cytoplasm</location>
    </subcellularLocation>
</comment>
<evidence type="ECO:0000256" key="5">
    <source>
        <dbReference type="PROSITE-ProRule" id="PRU00221"/>
    </source>
</evidence>
<feature type="repeat" description="WD" evidence="5">
    <location>
        <begin position="13"/>
        <end position="47"/>
    </location>
</feature>
<dbReference type="InterPro" id="IPR038122">
    <property type="entry name" value="PFU_sf"/>
</dbReference>
<keyword evidence="2" id="KW-0963">Cytoplasm</keyword>
<feature type="repeat" description="WD" evidence="5">
    <location>
        <begin position="156"/>
        <end position="196"/>
    </location>
</feature>
<dbReference type="InterPro" id="IPR015943">
    <property type="entry name" value="WD40/YVTN_repeat-like_dom_sf"/>
</dbReference>
<sequence>MASSSAYKLSNQLQGHQGDVRAVATHSHSSGSSLVISASRDKTASVWTRRAGGRNFEPPETLPGHGGYVNSCAWLSDGADGLFALTGGQDKLVNAYQVKVGGDGRAIPSISADFTLVGHEDNVSTLDVGPGGSYVVSGSWDKTARVWKNWQCVATLKGHLQAVWAVVAVDSDRILTASADKLVRLWSISRPQEPIAVFAGHSDAVRGLHLLPGEGSFASCSNDGNINVWSISSPHRPMQVLSGHTSFVYSLTALPTGELVSSGEDRSVRIWREGSLVQTLTVPAISVWTVAALSDGDVVCGSSDNFIHIFTRDASRVAEAGEIEAYDRSVSSQALNKTQVGDIRKDQVPGKEALNKAGTREGETKMVSASGGVIEAYQWSTASSSWEKVGEVVGGVGSGTKKLYEGKEYDYVFDVDIADDAPPLKLPYNLSENAYMAAQRFLERNELPMSYLEQVVGFIDKNTEGQTLGVGQDTSTYVDPYSGTGRYIPPPAGGAGGSNGAAQPGAAAATKALAILPVREAQSFKQANLPALEGKLKELSATHSGGSVDATQTVAQLTAALQAGAAATPIDLSPILSGLESWPSSARFPLLDLVRLACLFPTTPAANELLPLILSASGWHAASWPSTDSKAAETNTMLCARALANAFSSSTATGGSALLSSSTGAADLQPLLACPHFAHLSKPGRVAFATVLLNLSTNLVSGSNAIDSSALLEAINRLLTEEPGDDEVVYRTLIAQGNVLFAAGEGKKSGKPVTLPVGAVQLGGDAAQAWGQRLGGGSPRIKEVLEEITEVGKRL</sequence>
<dbReference type="EMBL" id="KZ819667">
    <property type="protein sequence ID" value="PWN27737.1"/>
    <property type="molecule type" value="Genomic_DNA"/>
</dbReference>
<dbReference type="PANTHER" id="PTHR19849">
    <property type="entry name" value="PHOSPHOLIPASE A-2-ACTIVATING PROTEIN"/>
    <property type="match status" value="1"/>
</dbReference>
<dbReference type="InterPro" id="IPR015155">
    <property type="entry name" value="PFU"/>
</dbReference>
<dbReference type="Pfam" id="PF00400">
    <property type="entry name" value="WD40"/>
    <property type="match status" value="6"/>
</dbReference>
<dbReference type="CDD" id="cd00200">
    <property type="entry name" value="WD40"/>
    <property type="match status" value="1"/>
</dbReference>
<dbReference type="Gene3D" id="1.25.10.10">
    <property type="entry name" value="Leucine-rich Repeat Variant"/>
    <property type="match status" value="1"/>
</dbReference>
<dbReference type="PROSITE" id="PS50294">
    <property type="entry name" value="WD_REPEATS_REGION"/>
    <property type="match status" value="3"/>
</dbReference>
<evidence type="ECO:0000256" key="4">
    <source>
        <dbReference type="ARBA" id="ARBA00022737"/>
    </source>
</evidence>
<dbReference type="Gene3D" id="3.10.20.870">
    <property type="entry name" value="PFU (PLAA family ubiquitin binding), C-terminal domain"/>
    <property type="match status" value="1"/>
</dbReference>
<dbReference type="STRING" id="1569628.A0A316UQZ9"/>
<dbReference type="InterPro" id="IPR013535">
    <property type="entry name" value="PUL_dom"/>
</dbReference>
<dbReference type="Gene3D" id="2.130.10.10">
    <property type="entry name" value="YVTN repeat-like/Quinoprotein amine dehydrogenase"/>
    <property type="match status" value="1"/>
</dbReference>
<dbReference type="GO" id="GO:0043130">
    <property type="term" value="F:ubiquitin binding"/>
    <property type="evidence" value="ECO:0007669"/>
    <property type="project" value="TreeGrafter"/>
</dbReference>
<feature type="repeat" description="WD" evidence="5">
    <location>
        <begin position="241"/>
        <end position="271"/>
    </location>
</feature>
<organism evidence="8 9">
    <name type="scientific">Jaminaea rosea</name>
    <dbReference type="NCBI Taxonomy" id="1569628"/>
    <lineage>
        <taxon>Eukaryota</taxon>
        <taxon>Fungi</taxon>
        <taxon>Dikarya</taxon>
        <taxon>Basidiomycota</taxon>
        <taxon>Ustilaginomycotina</taxon>
        <taxon>Exobasidiomycetes</taxon>
        <taxon>Microstromatales</taxon>
        <taxon>Microstromatales incertae sedis</taxon>
        <taxon>Jaminaea</taxon>
    </lineage>
</organism>